<dbReference type="AlphaFoldDB" id="A0A852SRT8"/>
<evidence type="ECO:0000313" key="4">
    <source>
        <dbReference type="Proteomes" id="UP000549913"/>
    </source>
</evidence>
<protein>
    <recommendedName>
        <fullName evidence="5">DUF4253 domain-containing protein</fullName>
    </recommendedName>
</protein>
<comment type="caution">
    <text evidence="3">The sequence shown here is derived from an EMBL/GenBank/DDBJ whole genome shotgun (WGS) entry which is preliminary data.</text>
</comment>
<name>A0A852SRT8_9MICO</name>
<dbReference type="EMBL" id="JACCBM010000001">
    <property type="protein sequence ID" value="NYD71475.1"/>
    <property type="molecule type" value="Genomic_DNA"/>
</dbReference>
<keyword evidence="4" id="KW-1185">Reference proteome</keyword>
<feature type="region of interest" description="Disordered" evidence="1">
    <location>
        <begin position="134"/>
        <end position="156"/>
    </location>
</feature>
<feature type="chain" id="PRO_5032585298" description="DUF4253 domain-containing protein" evidence="2">
    <location>
        <begin position="26"/>
        <end position="316"/>
    </location>
</feature>
<organism evidence="3 4">
    <name type="scientific">Herbiconiux flava</name>
    <dbReference type="NCBI Taxonomy" id="881268"/>
    <lineage>
        <taxon>Bacteria</taxon>
        <taxon>Bacillati</taxon>
        <taxon>Actinomycetota</taxon>
        <taxon>Actinomycetes</taxon>
        <taxon>Micrococcales</taxon>
        <taxon>Microbacteriaceae</taxon>
        <taxon>Herbiconiux</taxon>
    </lineage>
</organism>
<gene>
    <name evidence="3" type="ORF">BJ984_002633</name>
</gene>
<feature type="signal peptide" evidence="2">
    <location>
        <begin position="1"/>
        <end position="25"/>
    </location>
</feature>
<keyword evidence="2" id="KW-0732">Signal</keyword>
<dbReference type="PROSITE" id="PS51257">
    <property type="entry name" value="PROKAR_LIPOPROTEIN"/>
    <property type="match status" value="1"/>
</dbReference>
<evidence type="ECO:0008006" key="5">
    <source>
        <dbReference type="Google" id="ProtNLM"/>
    </source>
</evidence>
<dbReference type="Proteomes" id="UP000549913">
    <property type="component" value="Unassembled WGS sequence"/>
</dbReference>
<evidence type="ECO:0000256" key="2">
    <source>
        <dbReference type="SAM" id="SignalP"/>
    </source>
</evidence>
<reference evidence="3 4" key="1">
    <citation type="submission" date="2020-07" db="EMBL/GenBank/DDBJ databases">
        <title>Sequencing the genomes of 1000 actinobacteria strains.</title>
        <authorList>
            <person name="Klenk H.-P."/>
        </authorList>
    </citation>
    <scope>NUCLEOTIDE SEQUENCE [LARGE SCALE GENOMIC DNA]</scope>
    <source>
        <strain evidence="3 4">DSM 26474</strain>
    </source>
</reference>
<accession>A0A852SRT8</accession>
<sequence length="316" mass="32512">MRRFVPGVVLTVVSVVLGGCTTAGAPTSAPSPTGDTSAAGPEVWGSVAFWTSPEGDLSLCPAPFIDPGWGGPSVCDDPLEVDGVDAAELAMSSPQSSAGEDDGWTWSAHVVTGSLAGNRFRVTGIDTREAIALQDAASAPPVPSEPQPSYSTDEEKSAALFAQADPEQYGCAEPEGGWRDAGDLEGLIGPYTAGYPGQVVGWAPLGVADGVSVALIGAAADADLDAVRTGMQKLFPDAACIVTSSVSAIELQSALDEPLFGPDPYVARSSTDAAGRTTADPYLAIFRTAPSDELDAAIARYPAGMVLLWTWFHRLP</sequence>
<evidence type="ECO:0000313" key="3">
    <source>
        <dbReference type="EMBL" id="NYD71475.1"/>
    </source>
</evidence>
<dbReference type="RefSeq" id="WP_179548423.1">
    <property type="nucleotide sequence ID" value="NZ_BSEW01000002.1"/>
</dbReference>
<proteinExistence type="predicted"/>
<evidence type="ECO:0000256" key="1">
    <source>
        <dbReference type="SAM" id="MobiDB-lite"/>
    </source>
</evidence>